<dbReference type="Proteomes" id="UP000054279">
    <property type="component" value="Unassembled WGS sequence"/>
</dbReference>
<accession>A0A0C9UUN0</accession>
<evidence type="ECO:0000313" key="3">
    <source>
        <dbReference type="EMBL" id="KIJ33011.1"/>
    </source>
</evidence>
<evidence type="ECO:0000313" key="2">
    <source>
        <dbReference type="EMBL" id="KIJ28870.1"/>
    </source>
</evidence>
<evidence type="ECO:0000313" key="4">
    <source>
        <dbReference type="Proteomes" id="UP000054279"/>
    </source>
</evidence>
<reference evidence="2 4" key="1">
    <citation type="submission" date="2014-06" db="EMBL/GenBank/DDBJ databases">
        <title>Evolutionary Origins and Diversification of the Mycorrhizal Mutualists.</title>
        <authorList>
            <consortium name="DOE Joint Genome Institute"/>
            <consortium name="Mycorrhizal Genomics Consortium"/>
            <person name="Kohler A."/>
            <person name="Kuo A."/>
            <person name="Nagy L.G."/>
            <person name="Floudas D."/>
            <person name="Copeland A."/>
            <person name="Barry K.W."/>
            <person name="Cichocki N."/>
            <person name="Veneault-Fourrey C."/>
            <person name="LaButti K."/>
            <person name="Lindquist E.A."/>
            <person name="Lipzen A."/>
            <person name="Lundell T."/>
            <person name="Morin E."/>
            <person name="Murat C."/>
            <person name="Riley R."/>
            <person name="Ohm R."/>
            <person name="Sun H."/>
            <person name="Tunlid A."/>
            <person name="Henrissat B."/>
            <person name="Grigoriev I.V."/>
            <person name="Hibbett D.S."/>
            <person name="Martin F."/>
        </authorList>
    </citation>
    <scope>NUCLEOTIDE SEQUENCE [LARGE SCALE GENOMIC DNA]</scope>
    <source>
        <strain evidence="2 4">SS14</strain>
    </source>
</reference>
<dbReference type="AlphaFoldDB" id="A0A0C9UUN0"/>
<name>A0A0C9UUN0_SPHS4</name>
<protein>
    <submittedName>
        <fullName evidence="2">Uncharacterized protein</fullName>
    </submittedName>
</protein>
<proteinExistence type="predicted"/>
<evidence type="ECO:0000256" key="1">
    <source>
        <dbReference type="SAM" id="MobiDB-lite"/>
    </source>
</evidence>
<sequence length="78" mass="8409">MARRSAPPHSGPSYLAPTSHSSHSHVDPNEGWLKRILREEIFSPEKLPGNISILTGVTVFIGGVAAIRTWGEAMFAGI</sequence>
<dbReference type="HOGENOM" id="CLU_196995_0_0_1"/>
<organism evidence="2 4">
    <name type="scientific">Sphaerobolus stellatus (strain SS14)</name>
    <dbReference type="NCBI Taxonomy" id="990650"/>
    <lineage>
        <taxon>Eukaryota</taxon>
        <taxon>Fungi</taxon>
        <taxon>Dikarya</taxon>
        <taxon>Basidiomycota</taxon>
        <taxon>Agaricomycotina</taxon>
        <taxon>Agaricomycetes</taxon>
        <taxon>Phallomycetidae</taxon>
        <taxon>Geastrales</taxon>
        <taxon>Sphaerobolaceae</taxon>
        <taxon>Sphaerobolus</taxon>
    </lineage>
</organism>
<dbReference type="OrthoDB" id="5514856at2759"/>
<feature type="region of interest" description="Disordered" evidence="1">
    <location>
        <begin position="1"/>
        <end position="27"/>
    </location>
</feature>
<keyword evidence="4" id="KW-1185">Reference proteome</keyword>
<dbReference type="EMBL" id="KN837218">
    <property type="protein sequence ID" value="KIJ33011.1"/>
    <property type="molecule type" value="Genomic_DNA"/>
</dbReference>
<dbReference type="EMBL" id="KN837295">
    <property type="protein sequence ID" value="KIJ28870.1"/>
    <property type="molecule type" value="Genomic_DNA"/>
</dbReference>
<gene>
    <name evidence="3" type="ORF">M422DRAFT_233847</name>
    <name evidence="2" type="ORF">M422DRAFT_235469</name>
</gene>